<feature type="compositionally biased region" description="Low complexity" evidence="6">
    <location>
        <begin position="22"/>
        <end position="34"/>
    </location>
</feature>
<dbReference type="PANTHER" id="PTHR46064">
    <property type="entry name" value="QUEUINE TRNA-RIBOSYLTRANSFERASE ACCESSORY SUBUNIT 2"/>
    <property type="match status" value="1"/>
</dbReference>
<feature type="region of interest" description="Disordered" evidence="6">
    <location>
        <begin position="13"/>
        <end position="41"/>
    </location>
</feature>
<dbReference type="InterPro" id="IPR002616">
    <property type="entry name" value="tRNA_ribo_trans-like"/>
</dbReference>
<dbReference type="AlphaFoldDB" id="C1EBM6"/>
<comment type="similarity">
    <text evidence="5">Belongs to the queuine tRNA-ribosyltransferase family. QTRT2 subfamily.</text>
</comment>
<dbReference type="HAMAP" id="MF_03043">
    <property type="entry name" value="QTRT2"/>
    <property type="match status" value="1"/>
</dbReference>
<sequence length="468" mass="50955">MGGIVWELDPRFAPAEGESTARPGPRLGTLTTTPWDHPGPVGVPTPMALTYTRRGEPAHLTPDNVDLLPREARTFHVSLAHFMDHLGPDHVSNMPGGGRRYFGCRPTCMLVTARDPLTFDQDAKQSNTDAHTFVASPTGTTKITTDDYARWIEAIQPDAFVALADESPSWRDGVALKKTKQASARTEKWLAALLEKTKDLPTKPSVFASLQGGADVQERRACAEGIVERHGTQLAGFAIGSLGAGETPGEHRRSLLRASIEPTPWDKPRYVAGLGAPLDVLDAVEAGVDLLEASFCHQCTTQGYALTFPVKPPTTKDSKKRKRGDGKDGDGREEGDAVDKKSAPGDGDGAGDEKSAPGVGEEEDANRRLLTGGDAFKSNMWALAYRADKRPLLPGCECYTCERYMRAYVHHLLQCHEMTAAVLLDIHNYFHFNKFMEAAREAIGAGTFAEFAAFHRERAARMDGDDET</sequence>
<feature type="domain" description="tRNA-guanine(15) transglycosylase-like" evidence="7">
    <location>
        <begin position="25"/>
        <end position="453"/>
    </location>
</feature>
<keyword evidence="4 5" id="KW-0862">Zinc</keyword>
<gene>
    <name evidence="8" type="primary">TGT</name>
    <name evidence="8" type="ORF">MICPUN_102163</name>
</gene>
<feature type="compositionally biased region" description="Basic and acidic residues" evidence="6">
    <location>
        <begin position="325"/>
        <end position="343"/>
    </location>
</feature>
<evidence type="ECO:0000256" key="3">
    <source>
        <dbReference type="ARBA" id="ARBA00022723"/>
    </source>
</evidence>
<dbReference type="SUPFAM" id="SSF51713">
    <property type="entry name" value="tRNA-guanine transglycosylase"/>
    <property type="match status" value="1"/>
</dbReference>
<feature type="binding site" evidence="5">
    <location>
        <position position="398"/>
    </location>
    <ligand>
        <name>Zn(2+)</name>
        <dbReference type="ChEBI" id="CHEBI:29105"/>
    </ligand>
</feature>
<comment type="function">
    <text evidence="5">Non-catalytic subunit of the queuine tRNA-ribosyltransferase (TGT) that catalyzes the base-exchange of a guanine (G) residue with queuine (Q) at position 34 (anticodon wobble position) in tRNAs with GU(N) anticodons (tRNA-Asp, -Asn, -His and -Tyr), resulting in the hypermodified nucleoside queuosine (7-(((4,5-cis-dihydroxy-2-cyclopenten-1-yl)amino)methyl)-7-deazaguanosine).</text>
</comment>
<dbReference type="InterPro" id="IPR050852">
    <property type="entry name" value="Queuine_tRNA-ribosyltrfase"/>
</dbReference>
<dbReference type="InterPro" id="IPR028592">
    <property type="entry name" value="QTRTD1"/>
</dbReference>
<evidence type="ECO:0000256" key="6">
    <source>
        <dbReference type="SAM" id="MobiDB-lite"/>
    </source>
</evidence>
<dbReference type="eggNOG" id="KOG3909">
    <property type="taxonomic scope" value="Eukaryota"/>
</dbReference>
<dbReference type="GeneID" id="8246355"/>
<reference evidence="8 9" key="1">
    <citation type="journal article" date="2009" name="Science">
        <title>Green evolution and dynamic adaptations revealed by genomes of the marine picoeukaryotes Micromonas.</title>
        <authorList>
            <person name="Worden A.Z."/>
            <person name="Lee J.H."/>
            <person name="Mock T."/>
            <person name="Rouze P."/>
            <person name="Simmons M.P."/>
            <person name="Aerts A.L."/>
            <person name="Allen A.E."/>
            <person name="Cuvelier M.L."/>
            <person name="Derelle E."/>
            <person name="Everett M.V."/>
            <person name="Foulon E."/>
            <person name="Grimwood J."/>
            <person name="Gundlach H."/>
            <person name="Henrissat B."/>
            <person name="Napoli C."/>
            <person name="McDonald S.M."/>
            <person name="Parker M.S."/>
            <person name="Rombauts S."/>
            <person name="Salamov A."/>
            <person name="Von Dassow P."/>
            <person name="Badger J.H."/>
            <person name="Coutinho P.M."/>
            <person name="Demir E."/>
            <person name="Dubchak I."/>
            <person name="Gentemann C."/>
            <person name="Eikrem W."/>
            <person name="Gready J.E."/>
            <person name="John U."/>
            <person name="Lanier W."/>
            <person name="Lindquist E.A."/>
            <person name="Lucas S."/>
            <person name="Mayer K.F."/>
            <person name="Moreau H."/>
            <person name="Not F."/>
            <person name="Otillar R."/>
            <person name="Panaud O."/>
            <person name="Pangilinan J."/>
            <person name="Paulsen I."/>
            <person name="Piegu B."/>
            <person name="Poliakov A."/>
            <person name="Robbens S."/>
            <person name="Schmutz J."/>
            <person name="Toulza E."/>
            <person name="Wyss T."/>
            <person name="Zelensky A."/>
            <person name="Zhou K."/>
            <person name="Armbrust E.V."/>
            <person name="Bhattacharya D."/>
            <person name="Goodenough U.W."/>
            <person name="Van de Peer Y."/>
            <person name="Grigoriev I.V."/>
        </authorList>
    </citation>
    <scope>NUCLEOTIDE SEQUENCE [LARGE SCALE GENOMIC DNA]</scope>
    <source>
        <strain evidence="9">RCC299 / NOUM17</strain>
    </source>
</reference>
<dbReference type="PANTHER" id="PTHR46064:SF1">
    <property type="entry name" value="QUEUINE TRNA-RIBOSYLTRANSFERASE ACCESSORY SUBUNIT 2"/>
    <property type="match status" value="1"/>
</dbReference>
<evidence type="ECO:0000256" key="4">
    <source>
        <dbReference type="ARBA" id="ARBA00022833"/>
    </source>
</evidence>
<evidence type="ECO:0000256" key="5">
    <source>
        <dbReference type="HAMAP-Rule" id="MF_03043"/>
    </source>
</evidence>
<feature type="binding site" evidence="5">
    <location>
        <position position="401"/>
    </location>
    <ligand>
        <name>Zn(2+)</name>
        <dbReference type="ChEBI" id="CHEBI:29105"/>
    </ligand>
</feature>
<dbReference type="GO" id="GO:0006400">
    <property type="term" value="P:tRNA modification"/>
    <property type="evidence" value="ECO:0007669"/>
    <property type="project" value="InterPro"/>
</dbReference>
<evidence type="ECO:0000259" key="7">
    <source>
        <dbReference type="Pfam" id="PF01702"/>
    </source>
</evidence>
<evidence type="ECO:0000313" key="8">
    <source>
        <dbReference type="EMBL" id="ACO65440.1"/>
    </source>
</evidence>
<dbReference type="Proteomes" id="UP000002009">
    <property type="component" value="Chromosome 9"/>
</dbReference>
<protein>
    <recommendedName>
        <fullName evidence="5">Queuine tRNA-ribosyltransferase accessory subunit 2</fullName>
    </recommendedName>
    <alternativeName>
        <fullName evidence="5">Queuine tRNA-ribosyltransferase domain-containing protein 1</fullName>
    </alternativeName>
</protein>
<evidence type="ECO:0000256" key="1">
    <source>
        <dbReference type="ARBA" id="ARBA00022490"/>
    </source>
</evidence>
<keyword evidence="1 5" id="KW-0963">Cytoplasm</keyword>
<dbReference type="EMBL" id="CP001329">
    <property type="protein sequence ID" value="ACO65440.1"/>
    <property type="molecule type" value="Genomic_DNA"/>
</dbReference>
<name>C1EBM6_MICCC</name>
<keyword evidence="2 5" id="KW-0819">tRNA processing</keyword>
<dbReference type="GO" id="GO:0005737">
    <property type="term" value="C:cytoplasm"/>
    <property type="evidence" value="ECO:0007669"/>
    <property type="project" value="UniProtKB-SubCell"/>
</dbReference>
<dbReference type="GO" id="GO:0046872">
    <property type="term" value="F:metal ion binding"/>
    <property type="evidence" value="ECO:0007669"/>
    <property type="project" value="UniProtKB-KW"/>
</dbReference>
<feature type="binding site" evidence="5">
    <location>
        <position position="396"/>
    </location>
    <ligand>
        <name>Zn(2+)</name>
        <dbReference type="ChEBI" id="CHEBI:29105"/>
    </ligand>
</feature>
<dbReference type="GO" id="GO:0008479">
    <property type="term" value="F:tRNA-guanosine(34) queuine transglycosylase activity"/>
    <property type="evidence" value="ECO:0007669"/>
    <property type="project" value="UniProtKB-UniRule"/>
</dbReference>
<comment type="subcellular location">
    <subcellularLocation>
        <location evidence="5">Cytoplasm</location>
    </subcellularLocation>
</comment>
<comment type="cofactor">
    <cofactor evidence="5">
        <name>Zn(2+)</name>
        <dbReference type="ChEBI" id="CHEBI:29105"/>
    </cofactor>
    <text evidence="5">Binds 1 zinc ion per subunit.</text>
</comment>
<dbReference type="Pfam" id="PF01702">
    <property type="entry name" value="TGT"/>
    <property type="match status" value="1"/>
</dbReference>
<feature type="region of interest" description="Disordered" evidence="6">
    <location>
        <begin position="307"/>
        <end position="367"/>
    </location>
</feature>
<dbReference type="InParanoid" id="C1EBM6"/>
<dbReference type="RefSeq" id="XP_002504182.1">
    <property type="nucleotide sequence ID" value="XM_002504136.1"/>
</dbReference>
<evidence type="ECO:0000313" key="9">
    <source>
        <dbReference type="Proteomes" id="UP000002009"/>
    </source>
</evidence>
<keyword evidence="9" id="KW-1185">Reference proteome</keyword>
<dbReference type="InterPro" id="IPR036511">
    <property type="entry name" value="TGT-like_sf"/>
</dbReference>
<organism evidence="8 9">
    <name type="scientific">Micromonas commoda (strain RCC299 / NOUM17 / CCMP2709)</name>
    <name type="common">Picoplanktonic green alga</name>
    <dbReference type="NCBI Taxonomy" id="296587"/>
    <lineage>
        <taxon>Eukaryota</taxon>
        <taxon>Viridiplantae</taxon>
        <taxon>Chlorophyta</taxon>
        <taxon>Mamiellophyceae</taxon>
        <taxon>Mamiellales</taxon>
        <taxon>Mamiellaceae</taxon>
        <taxon>Micromonas</taxon>
    </lineage>
</organism>
<dbReference type="STRING" id="296587.C1EBM6"/>
<comment type="subunit">
    <text evidence="5">Heterodimer of a catalytic subunit and an accessory subunit.</text>
</comment>
<dbReference type="NCBIfam" id="TIGR00449">
    <property type="entry name" value="tgt_general"/>
    <property type="match status" value="2"/>
</dbReference>
<keyword evidence="3 5" id="KW-0479">Metal-binding</keyword>
<evidence type="ECO:0000256" key="2">
    <source>
        <dbReference type="ARBA" id="ARBA00022694"/>
    </source>
</evidence>
<accession>C1EBM6</accession>
<dbReference type="OrthoDB" id="27601at2759"/>
<proteinExistence type="inferred from homology"/>
<feature type="binding site" evidence="5">
    <location>
        <position position="427"/>
    </location>
    <ligand>
        <name>Zn(2+)</name>
        <dbReference type="ChEBI" id="CHEBI:29105"/>
    </ligand>
</feature>
<dbReference type="Gene3D" id="3.20.20.105">
    <property type="entry name" value="Queuine tRNA-ribosyltransferase-like"/>
    <property type="match status" value="1"/>
</dbReference>
<dbReference type="OMA" id="STEMIND"/>
<keyword evidence="8" id="KW-0808">Transferase</keyword>
<dbReference type="KEGG" id="mis:MICPUN_102163"/>